<dbReference type="GO" id="GO:0003729">
    <property type="term" value="F:mRNA binding"/>
    <property type="evidence" value="ECO:0007669"/>
    <property type="project" value="TreeGrafter"/>
</dbReference>
<evidence type="ECO:0000256" key="5">
    <source>
        <dbReference type="SAM" id="MobiDB-lite"/>
    </source>
</evidence>
<sequence>MSAVEPIAKESRRERRLRRQREQEASAPAPDTQSKSNSNINKHGPTKPPMTGPHSHSTSKPPSKNSSAKRRSKSTSRYASPSSSSGSPSVLLLSSTADFKGLESTSEIEEGEMDQPKAGPSRLGQFVTPPAASKNNTQVSAKHGFDSQIDFIPFDTEETSASLTRNGKDTSSSKGKSGPDVRADERRGDTSGKGKARDVEPPTREWDRGKPPLNDDRDRDRDRHARRRDRDADRHADRCGQKREHDRIDENGDTRRDETRRTTHYTESLEAPWTKDVDWDACNNVAEMMHGEVEAFVKWASPTHEEDEMRALVVSQITKAVTSAYHDAQVHPFGSFATKLYLPLGDIDLVILSPSLQQGYRDYVLRDLAHVIKRARIADQATIISRARVPIIKFTSIHGSFHVDVSIGQVGGLKSVEIVNNFLNTMSLHSSGMALRALVLIAKAFLSQRNMNEVFTGGLGSYSIVCLAISFLQMHPKIRRGEIDPDKNLGVLVVEFFELYGCYFYYEEVGISVREGGSYYSKMRRGWLDYYNKGLLSIEDPVDPTNDISKGSFSFQKVKTTMAGAFGILTTKLYDRAALIRTRREGSRLSLLDLLHPEDLSILSSILKITKETINHRRLVEEEYNSRALHDLLGVKPRPVVVDAAVEEPKSSKTKPYSTKPADRRRTKESQSVASAWGEDDDEIVILGTSNSSGQSPSKAKAIVEDEESDGGRYGIGQPPHKRRKTGADRDNRTVYVVDDDEGDSLAEEEAHYISDSSSVQEVVSKKPVSKGDKDRNRSFWLSKAVESNLGDYSE</sequence>
<dbReference type="OrthoDB" id="273917at2759"/>
<comment type="caution">
    <text evidence="8">The sequence shown here is derived from an EMBL/GenBank/DDBJ whole genome shotgun (WGS) entry which is preliminary data.</text>
</comment>
<dbReference type="PANTHER" id="PTHR23092:SF15">
    <property type="entry name" value="INACTIVE NON-CANONICAL POLY(A) RNA POLYMERASE PROTEIN TRF4-2-RELATED"/>
    <property type="match status" value="1"/>
</dbReference>
<keyword evidence="3" id="KW-0479">Metal-binding</keyword>
<dbReference type="GO" id="GO:1990817">
    <property type="term" value="F:poly(A) RNA polymerase activity"/>
    <property type="evidence" value="ECO:0007669"/>
    <property type="project" value="UniProtKB-EC"/>
</dbReference>
<dbReference type="GO" id="GO:0031499">
    <property type="term" value="C:TRAMP complex"/>
    <property type="evidence" value="ECO:0007669"/>
    <property type="project" value="TreeGrafter"/>
</dbReference>
<dbReference type="SUPFAM" id="SSF81631">
    <property type="entry name" value="PAP/OAS1 substrate-binding domain"/>
    <property type="match status" value="1"/>
</dbReference>
<dbReference type="EMBL" id="MU154558">
    <property type="protein sequence ID" value="KAF9495805.1"/>
    <property type="molecule type" value="Genomic_DNA"/>
</dbReference>
<evidence type="ECO:0000256" key="4">
    <source>
        <dbReference type="ARBA" id="ARBA00022842"/>
    </source>
</evidence>
<feature type="compositionally biased region" description="Basic and acidic residues" evidence="5">
    <location>
        <begin position="177"/>
        <end position="261"/>
    </location>
</feature>
<dbReference type="PANTHER" id="PTHR23092">
    <property type="entry name" value="POLY(A) RNA POLYMERASE"/>
    <property type="match status" value="1"/>
</dbReference>
<feature type="compositionally biased region" description="Low complexity" evidence="5">
    <location>
        <begin position="53"/>
        <end position="66"/>
    </location>
</feature>
<organism evidence="8 9">
    <name type="scientific">Pleurotus eryngii</name>
    <name type="common">Boletus of the steppes</name>
    <dbReference type="NCBI Taxonomy" id="5323"/>
    <lineage>
        <taxon>Eukaryota</taxon>
        <taxon>Fungi</taxon>
        <taxon>Dikarya</taxon>
        <taxon>Basidiomycota</taxon>
        <taxon>Agaricomycotina</taxon>
        <taxon>Agaricomycetes</taxon>
        <taxon>Agaricomycetidae</taxon>
        <taxon>Agaricales</taxon>
        <taxon>Pleurotineae</taxon>
        <taxon>Pleurotaceae</taxon>
        <taxon>Pleurotus</taxon>
    </lineage>
</organism>
<feature type="domain" description="PAP-associated" evidence="6">
    <location>
        <begin position="488"/>
        <end position="546"/>
    </location>
</feature>
<feature type="compositionally biased region" description="Polar residues" evidence="5">
    <location>
        <begin position="31"/>
        <end position="41"/>
    </location>
</feature>
<dbReference type="CDD" id="cd05402">
    <property type="entry name" value="NT_PAP_TUTase"/>
    <property type="match status" value="1"/>
</dbReference>
<feature type="compositionally biased region" description="Low complexity" evidence="5">
    <location>
        <begin position="75"/>
        <end position="95"/>
    </location>
</feature>
<evidence type="ECO:0000256" key="3">
    <source>
        <dbReference type="ARBA" id="ARBA00022723"/>
    </source>
</evidence>
<dbReference type="Proteomes" id="UP000807025">
    <property type="component" value="Unassembled WGS sequence"/>
</dbReference>
<dbReference type="GO" id="GO:0046872">
    <property type="term" value="F:metal ion binding"/>
    <property type="evidence" value="ECO:0007669"/>
    <property type="project" value="UniProtKB-KW"/>
</dbReference>
<dbReference type="InterPro" id="IPR054708">
    <property type="entry name" value="MTPAP-like_central"/>
</dbReference>
<dbReference type="AlphaFoldDB" id="A0A9P6DGZ7"/>
<feature type="compositionally biased region" description="Acidic residues" evidence="5">
    <location>
        <begin position="738"/>
        <end position="748"/>
    </location>
</feature>
<keyword evidence="9" id="KW-1185">Reference proteome</keyword>
<reference evidence="8" key="1">
    <citation type="submission" date="2020-11" db="EMBL/GenBank/DDBJ databases">
        <authorList>
            <consortium name="DOE Joint Genome Institute"/>
            <person name="Ahrendt S."/>
            <person name="Riley R."/>
            <person name="Andreopoulos W."/>
            <person name="Labutti K."/>
            <person name="Pangilinan J."/>
            <person name="Ruiz-Duenas F.J."/>
            <person name="Barrasa J.M."/>
            <person name="Sanchez-Garcia M."/>
            <person name="Camarero S."/>
            <person name="Miyauchi S."/>
            <person name="Serrano A."/>
            <person name="Linde D."/>
            <person name="Babiker R."/>
            <person name="Drula E."/>
            <person name="Ayuso-Fernandez I."/>
            <person name="Pacheco R."/>
            <person name="Padilla G."/>
            <person name="Ferreira P."/>
            <person name="Barriuso J."/>
            <person name="Kellner H."/>
            <person name="Castanera R."/>
            <person name="Alfaro M."/>
            <person name="Ramirez L."/>
            <person name="Pisabarro A.G."/>
            <person name="Kuo A."/>
            <person name="Tritt A."/>
            <person name="Lipzen A."/>
            <person name="He G."/>
            <person name="Yan M."/>
            <person name="Ng V."/>
            <person name="Cullen D."/>
            <person name="Martin F."/>
            <person name="Rosso M.-N."/>
            <person name="Henrissat B."/>
            <person name="Hibbett D."/>
            <person name="Martinez A.T."/>
            <person name="Grigoriev I.V."/>
        </authorList>
    </citation>
    <scope>NUCLEOTIDE SEQUENCE</scope>
    <source>
        <strain evidence="8">ATCC 90797</strain>
    </source>
</reference>
<name>A0A9P6DGZ7_PLEER</name>
<accession>A0A9P6DGZ7</accession>
<feature type="region of interest" description="Disordered" evidence="5">
    <location>
        <begin position="1"/>
        <end position="263"/>
    </location>
</feature>
<dbReference type="GO" id="GO:0031123">
    <property type="term" value="P:RNA 3'-end processing"/>
    <property type="evidence" value="ECO:0007669"/>
    <property type="project" value="TreeGrafter"/>
</dbReference>
<proteinExistence type="inferred from homology"/>
<evidence type="ECO:0000256" key="2">
    <source>
        <dbReference type="ARBA" id="ARBA00012388"/>
    </source>
</evidence>
<dbReference type="GO" id="GO:0005730">
    <property type="term" value="C:nucleolus"/>
    <property type="evidence" value="ECO:0007669"/>
    <property type="project" value="TreeGrafter"/>
</dbReference>
<evidence type="ECO:0000313" key="9">
    <source>
        <dbReference type="Proteomes" id="UP000807025"/>
    </source>
</evidence>
<dbReference type="InterPro" id="IPR002058">
    <property type="entry name" value="PAP_assoc"/>
</dbReference>
<dbReference type="Gene3D" id="1.10.1410.10">
    <property type="match status" value="1"/>
</dbReference>
<evidence type="ECO:0000313" key="8">
    <source>
        <dbReference type="EMBL" id="KAF9495805.1"/>
    </source>
</evidence>
<evidence type="ECO:0000259" key="6">
    <source>
        <dbReference type="Pfam" id="PF03828"/>
    </source>
</evidence>
<feature type="region of interest" description="Disordered" evidence="5">
    <location>
        <begin position="644"/>
        <end position="781"/>
    </location>
</feature>
<feature type="compositionally biased region" description="Polar residues" evidence="5">
    <location>
        <begin position="688"/>
        <end position="698"/>
    </location>
</feature>
<comment type="similarity">
    <text evidence="1">Belongs to the DNA polymerase type-B-like family.</text>
</comment>
<gene>
    <name evidence="8" type="ORF">BDN71DRAFT_1506351</name>
</gene>
<dbReference type="GO" id="GO:0043634">
    <property type="term" value="P:polyadenylation-dependent ncRNA catabolic process"/>
    <property type="evidence" value="ECO:0007669"/>
    <property type="project" value="TreeGrafter"/>
</dbReference>
<dbReference type="Pfam" id="PF03828">
    <property type="entry name" value="PAP_assoc"/>
    <property type="match status" value="1"/>
</dbReference>
<evidence type="ECO:0000259" key="7">
    <source>
        <dbReference type="Pfam" id="PF22600"/>
    </source>
</evidence>
<dbReference type="InterPro" id="IPR045862">
    <property type="entry name" value="Trf4-like"/>
</dbReference>
<dbReference type="EC" id="2.7.7.19" evidence="2"/>
<dbReference type="GO" id="GO:0010605">
    <property type="term" value="P:negative regulation of macromolecule metabolic process"/>
    <property type="evidence" value="ECO:0007669"/>
    <property type="project" value="UniProtKB-ARBA"/>
</dbReference>
<protein>
    <recommendedName>
        <fullName evidence="2">polynucleotide adenylyltransferase</fullName>
        <ecNumber evidence="2">2.7.7.19</ecNumber>
    </recommendedName>
</protein>
<keyword evidence="4" id="KW-0460">Magnesium</keyword>
<dbReference type="Pfam" id="PF22600">
    <property type="entry name" value="MTPAP-like_central"/>
    <property type="match status" value="1"/>
</dbReference>
<evidence type="ECO:0000256" key="1">
    <source>
        <dbReference type="ARBA" id="ARBA00008593"/>
    </source>
</evidence>
<dbReference type="SUPFAM" id="SSF81301">
    <property type="entry name" value="Nucleotidyltransferase"/>
    <property type="match status" value="1"/>
</dbReference>
<dbReference type="Gene3D" id="3.30.460.10">
    <property type="entry name" value="Beta Polymerase, domain 2"/>
    <property type="match status" value="1"/>
</dbReference>
<dbReference type="InterPro" id="IPR043519">
    <property type="entry name" value="NT_sf"/>
</dbReference>
<feature type="domain" description="Poly(A) RNA polymerase mitochondrial-like central palm" evidence="7">
    <location>
        <begin position="292"/>
        <end position="420"/>
    </location>
</feature>